<keyword evidence="4" id="KW-1185">Reference proteome</keyword>
<proteinExistence type="predicted"/>
<gene>
    <name evidence="2" type="ORF">I590_01092</name>
    <name evidence="1" type="ORF">UAK_00843</name>
</gene>
<dbReference type="EMBL" id="ASWF01000002">
    <property type="protein sequence ID" value="EOT77556.1"/>
    <property type="molecule type" value="Genomic_DNA"/>
</dbReference>
<evidence type="ECO:0000313" key="3">
    <source>
        <dbReference type="Proteomes" id="UP000013877"/>
    </source>
</evidence>
<reference evidence="2 4" key="2">
    <citation type="submission" date="2013-03" db="EMBL/GenBank/DDBJ databases">
        <title>The Genome Sequence of Enterococcus raffinosus ATCC_49464 (PacBio/Illumina hybrid assembly).</title>
        <authorList>
            <consortium name="The Broad Institute Genomics Platform"/>
            <consortium name="The Broad Institute Genome Sequencing Center for Infectious Disease"/>
            <person name="Earl A."/>
            <person name="Russ C."/>
            <person name="Gilmore M."/>
            <person name="Surin D."/>
            <person name="Walker B."/>
            <person name="Young S."/>
            <person name="Zeng Q."/>
            <person name="Gargeya S."/>
            <person name="Fitzgerald M."/>
            <person name="Haas B."/>
            <person name="Abouelleil A."/>
            <person name="Allen A.W."/>
            <person name="Alvarado L."/>
            <person name="Arachchi H.M."/>
            <person name="Berlin A.M."/>
            <person name="Chapman S.B."/>
            <person name="Gainer-Dewar J."/>
            <person name="Goldberg J."/>
            <person name="Griggs A."/>
            <person name="Gujja S."/>
            <person name="Hansen M."/>
            <person name="Howarth C."/>
            <person name="Imamovic A."/>
            <person name="Ireland A."/>
            <person name="Larimer J."/>
            <person name="McCowan C."/>
            <person name="Murphy C."/>
            <person name="Pearson M."/>
            <person name="Poon T.W."/>
            <person name="Priest M."/>
            <person name="Roberts A."/>
            <person name="Saif S."/>
            <person name="Shea T."/>
            <person name="Sisk P."/>
            <person name="Sykes S."/>
            <person name="Wortman J."/>
            <person name="Nusbaum C."/>
            <person name="Birren B."/>
        </authorList>
    </citation>
    <scope>NUCLEOTIDE SEQUENCE [LARGE SCALE GENOMIC DNA]</scope>
    <source>
        <strain evidence="2 4">ATCC 49464</strain>
    </source>
</reference>
<name>R2RPV3_9ENTE</name>
<evidence type="ECO:0000313" key="2">
    <source>
        <dbReference type="EMBL" id="EOT77556.1"/>
    </source>
</evidence>
<dbReference type="AlphaFoldDB" id="R2RPV3"/>
<accession>R2RPV3</accession>
<dbReference type="Proteomes" id="UP000014158">
    <property type="component" value="Unassembled WGS sequence"/>
</dbReference>
<dbReference type="HOGENOM" id="CLU_2616548_0_0_9"/>
<protein>
    <recommendedName>
        <fullName evidence="5">Reverse transcriptase domain-containing protein</fullName>
    </recommendedName>
</protein>
<sequence>MDTEKLMWKILSTDNLNHVIKQVQKNKGKSGVDGMTVDEVKAYFYTLDFVEGLNRKIVGMRNYYFTTSLSRKWLAKID</sequence>
<dbReference type="EMBL" id="AJAL01000001">
    <property type="protein sequence ID" value="EOH82606.1"/>
    <property type="molecule type" value="Genomic_DNA"/>
</dbReference>
<evidence type="ECO:0000313" key="1">
    <source>
        <dbReference type="EMBL" id="EOH82606.1"/>
    </source>
</evidence>
<dbReference type="RefSeq" id="WP_010744180.1">
    <property type="nucleotide sequence ID" value="NZ_ASWF01000002.1"/>
</dbReference>
<evidence type="ECO:0000313" key="4">
    <source>
        <dbReference type="Proteomes" id="UP000014158"/>
    </source>
</evidence>
<dbReference type="Proteomes" id="UP000013877">
    <property type="component" value="Unassembled WGS sequence"/>
</dbReference>
<dbReference type="OrthoDB" id="9793236at2"/>
<dbReference type="PATRIC" id="fig|1158602.3.peg.867"/>
<evidence type="ECO:0008006" key="5">
    <source>
        <dbReference type="Google" id="ProtNLM"/>
    </source>
</evidence>
<organism evidence="1 3">
    <name type="scientific">Enterococcus raffinosus ATCC 49464</name>
    <dbReference type="NCBI Taxonomy" id="1158602"/>
    <lineage>
        <taxon>Bacteria</taxon>
        <taxon>Bacillati</taxon>
        <taxon>Bacillota</taxon>
        <taxon>Bacilli</taxon>
        <taxon>Lactobacillales</taxon>
        <taxon>Enterococcaceae</taxon>
        <taxon>Enterococcus</taxon>
    </lineage>
</organism>
<reference evidence="1 3" key="1">
    <citation type="submission" date="2013-02" db="EMBL/GenBank/DDBJ databases">
        <title>The Genome Sequence of Enterococcus raffinosus ATCC_49464.</title>
        <authorList>
            <consortium name="The Broad Institute Genome Sequencing Platform"/>
            <consortium name="The Broad Institute Genome Sequencing Center for Infectious Disease"/>
            <person name="Earl A.M."/>
            <person name="Gilmore M.S."/>
            <person name="Lebreton F."/>
            <person name="Walker B."/>
            <person name="Young S.K."/>
            <person name="Zeng Q."/>
            <person name="Gargeya S."/>
            <person name="Fitzgerald M."/>
            <person name="Haas B."/>
            <person name="Abouelleil A."/>
            <person name="Alvarado L."/>
            <person name="Arachchi H.M."/>
            <person name="Berlin A.M."/>
            <person name="Chapman S.B."/>
            <person name="Dewar J."/>
            <person name="Goldberg J."/>
            <person name="Griggs A."/>
            <person name="Gujja S."/>
            <person name="Hansen M."/>
            <person name="Howarth C."/>
            <person name="Imamovic A."/>
            <person name="Larimer J."/>
            <person name="McCowan C."/>
            <person name="Murphy C."/>
            <person name="Neiman D."/>
            <person name="Pearson M."/>
            <person name="Priest M."/>
            <person name="Roberts A."/>
            <person name="Saif S."/>
            <person name="Shea T."/>
            <person name="Sisk P."/>
            <person name="Sykes S."/>
            <person name="Wortman J."/>
            <person name="Nusbaum C."/>
            <person name="Birren B."/>
        </authorList>
    </citation>
    <scope>NUCLEOTIDE SEQUENCE [LARGE SCALE GENOMIC DNA]</scope>
    <source>
        <strain evidence="1 3">ATCC 49464</strain>
    </source>
</reference>
<comment type="caution">
    <text evidence="1">The sequence shown here is derived from an EMBL/GenBank/DDBJ whole genome shotgun (WGS) entry which is preliminary data.</text>
</comment>